<feature type="compositionally biased region" description="Low complexity" evidence="6">
    <location>
        <begin position="593"/>
        <end position="657"/>
    </location>
</feature>
<evidence type="ECO:0000256" key="6">
    <source>
        <dbReference type="SAM" id="MobiDB-lite"/>
    </source>
</evidence>
<evidence type="ECO:0000313" key="8">
    <source>
        <dbReference type="EMBL" id="QCI87111.1"/>
    </source>
</evidence>
<dbReference type="Pfam" id="PF00746">
    <property type="entry name" value="Gram_pos_anchor"/>
    <property type="match status" value="1"/>
</dbReference>
<accession>A0A4D7CXE8</accession>
<sequence length="693" mass="75874">MTELKRKQAEQLIKKASKNRKKATNLLMCGAILSTTVLPLTTVFASTLMDKQPTEQTESSTVDSSVEETVEDTTSVFSDTYQETVQETNDEEPDFDVVEQQSPAVEQPKEEQAPVATPRYTENDWVLMEDGYYHLGGDIRNEGTLDVTVNFVDKETGALLGSYFSPKHEVNLGMSVIADEDLGINPQEYVVEEDNQYVDYGWATYDEDGNLIGYRGVKLGYSDMPTDGKGNSTVTVQLKKYVKEEVPTPEEVSFTVSYVDENNKQISETDTYTGEEGQEYWINFPEFYGYKFAEGQAIEMQGTYEKGMANVTVHYVKDDETDPSVEMGTVTVKHVDIDTNKEIATPDTITDEVGMGYWASEKEIEGYDFVEEFDEDGSSLQGGTITTEPQTHVLHYKSNGEVTPPTQEQSGGVTINFWFALNSTMIKEPIHLDGKVGESYSYDIADIPATITYEGRTFYLNTDYLTSIADQFEGTFAKELKEINVVYDLDNGTVTPENQESSLEVLFLDQNGDPIKDSVLIEGTKGDKYDISKFATDIKGYTLDKTKLPTLTGTLDGNNQAVFYFTEVDDTTNGGNTGDNGSDNGGNTGNGDNGNNSNGGTDNNSGSNSGNTNSNDADTNNSGNGSSSNNTPINNNSNTGSSNNTNNSTNTTQTSSTEGLPQTGESSNPWLTASGIVTMASTTLAWVLKRKHG</sequence>
<evidence type="ECO:0000256" key="5">
    <source>
        <dbReference type="ARBA" id="ARBA00023088"/>
    </source>
</evidence>
<organism evidence="8 9">
    <name type="scientific">Vagococcus zengguangii</name>
    <dbReference type="NCBI Taxonomy" id="2571750"/>
    <lineage>
        <taxon>Bacteria</taxon>
        <taxon>Bacillati</taxon>
        <taxon>Bacillota</taxon>
        <taxon>Bacilli</taxon>
        <taxon>Lactobacillales</taxon>
        <taxon>Enterococcaceae</taxon>
        <taxon>Vagococcus</taxon>
    </lineage>
</organism>
<evidence type="ECO:0000259" key="7">
    <source>
        <dbReference type="PROSITE" id="PS50847"/>
    </source>
</evidence>
<feature type="region of interest" description="Disordered" evidence="6">
    <location>
        <begin position="569"/>
        <end position="670"/>
    </location>
</feature>
<dbReference type="NCBIfam" id="TIGR01167">
    <property type="entry name" value="LPXTG_anchor"/>
    <property type="match status" value="1"/>
</dbReference>
<evidence type="ECO:0000256" key="1">
    <source>
        <dbReference type="ARBA" id="ARBA00022512"/>
    </source>
</evidence>
<proteinExistence type="predicted"/>
<feature type="compositionally biased region" description="Gly residues" evidence="6">
    <location>
        <begin position="575"/>
        <end position="592"/>
    </location>
</feature>
<keyword evidence="5" id="KW-0572">Peptidoglycan-anchor</keyword>
<name>A0A4D7CXE8_9ENTE</name>
<gene>
    <name evidence="8" type="ORF">FA707_09220</name>
</gene>
<evidence type="ECO:0000256" key="4">
    <source>
        <dbReference type="ARBA" id="ARBA00022737"/>
    </source>
</evidence>
<evidence type="ECO:0000256" key="3">
    <source>
        <dbReference type="ARBA" id="ARBA00022729"/>
    </source>
</evidence>
<dbReference type="RefSeq" id="WP_136953933.1">
    <property type="nucleotide sequence ID" value="NZ_CP039712.1"/>
</dbReference>
<dbReference type="EMBL" id="CP039712">
    <property type="protein sequence ID" value="QCI87111.1"/>
    <property type="molecule type" value="Genomic_DNA"/>
</dbReference>
<keyword evidence="9" id="KW-1185">Reference proteome</keyword>
<protein>
    <submittedName>
        <fullName evidence="8">LPXTG cell wall anchor domain-containing protein</fullName>
    </submittedName>
</protein>
<dbReference type="PROSITE" id="PS50847">
    <property type="entry name" value="GRAM_POS_ANCHORING"/>
    <property type="match status" value="1"/>
</dbReference>
<dbReference type="KEGG" id="vao:FA707_09220"/>
<keyword evidence="4" id="KW-0677">Repeat</keyword>
<evidence type="ECO:0000313" key="9">
    <source>
        <dbReference type="Proteomes" id="UP000298615"/>
    </source>
</evidence>
<dbReference type="Pfam" id="PF06458">
    <property type="entry name" value="MucBP"/>
    <property type="match status" value="4"/>
</dbReference>
<keyword evidence="2" id="KW-0964">Secreted</keyword>
<evidence type="ECO:0000256" key="2">
    <source>
        <dbReference type="ARBA" id="ARBA00022525"/>
    </source>
</evidence>
<dbReference type="InterPro" id="IPR019931">
    <property type="entry name" value="LPXTG_anchor"/>
</dbReference>
<feature type="domain" description="Gram-positive cocci surface proteins LPxTG" evidence="7">
    <location>
        <begin position="660"/>
        <end position="693"/>
    </location>
</feature>
<feature type="compositionally biased region" description="Polar residues" evidence="6">
    <location>
        <begin position="658"/>
        <end position="670"/>
    </location>
</feature>
<dbReference type="Gene3D" id="3.10.20.320">
    <property type="entry name" value="Putative peptidoglycan bound protein (lpxtg motif)"/>
    <property type="match status" value="3"/>
</dbReference>
<dbReference type="AlphaFoldDB" id="A0A4D7CXE8"/>
<dbReference type="InterPro" id="IPR009459">
    <property type="entry name" value="MucBP_dom"/>
</dbReference>
<dbReference type="Proteomes" id="UP000298615">
    <property type="component" value="Chromosome"/>
</dbReference>
<feature type="region of interest" description="Disordered" evidence="6">
    <location>
        <begin position="51"/>
        <end position="73"/>
    </location>
</feature>
<keyword evidence="1" id="KW-0134">Cell wall</keyword>
<keyword evidence="3" id="KW-0732">Signal</keyword>
<reference evidence="8 9" key="1">
    <citation type="submission" date="2019-04" db="EMBL/GenBank/DDBJ databases">
        <title>Vagococcus sp. nov., isolated from faeces of yaks (Bos grunniens).</title>
        <authorList>
            <person name="Ge Y."/>
        </authorList>
    </citation>
    <scope>NUCLEOTIDE SEQUENCE [LARGE SCALE GENOMIC DNA]</scope>
    <source>
        <strain evidence="8 9">MN-17</strain>
    </source>
</reference>